<keyword evidence="3" id="KW-1185">Reference proteome</keyword>
<evidence type="ECO:0000256" key="1">
    <source>
        <dbReference type="SAM" id="MobiDB-lite"/>
    </source>
</evidence>
<sequence length="141" mass="16102">MKNWKNTSFQSRFLHKRNDQQHLQIHYLFGDNRYQLIAAQKQIRSSRPPLRPRDGAGKLKLQIGRHGRSIGIVTSGRGKTETCYPIPSPNDSYHQYSTEGREKRNTLGPALACLKQRNGLEFPPHMLVTVSGAVFSLFRSL</sequence>
<accession>A0AAV4PBK9</accession>
<comment type="caution">
    <text evidence="2">The sequence shown here is derived from an EMBL/GenBank/DDBJ whole genome shotgun (WGS) entry which is preliminary data.</text>
</comment>
<reference evidence="2 3" key="1">
    <citation type="submission" date="2021-06" db="EMBL/GenBank/DDBJ databases">
        <title>Caerostris extrusa draft genome.</title>
        <authorList>
            <person name="Kono N."/>
            <person name="Arakawa K."/>
        </authorList>
    </citation>
    <scope>NUCLEOTIDE SEQUENCE [LARGE SCALE GENOMIC DNA]</scope>
</reference>
<dbReference type="AlphaFoldDB" id="A0AAV4PBK9"/>
<name>A0AAV4PBK9_CAEEX</name>
<proteinExistence type="predicted"/>
<feature type="region of interest" description="Disordered" evidence="1">
    <location>
        <begin position="76"/>
        <end position="98"/>
    </location>
</feature>
<organism evidence="2 3">
    <name type="scientific">Caerostris extrusa</name>
    <name type="common">Bark spider</name>
    <name type="synonym">Caerostris bankana</name>
    <dbReference type="NCBI Taxonomy" id="172846"/>
    <lineage>
        <taxon>Eukaryota</taxon>
        <taxon>Metazoa</taxon>
        <taxon>Ecdysozoa</taxon>
        <taxon>Arthropoda</taxon>
        <taxon>Chelicerata</taxon>
        <taxon>Arachnida</taxon>
        <taxon>Araneae</taxon>
        <taxon>Araneomorphae</taxon>
        <taxon>Entelegynae</taxon>
        <taxon>Araneoidea</taxon>
        <taxon>Araneidae</taxon>
        <taxon>Caerostris</taxon>
    </lineage>
</organism>
<evidence type="ECO:0000313" key="3">
    <source>
        <dbReference type="Proteomes" id="UP001054945"/>
    </source>
</evidence>
<dbReference type="Proteomes" id="UP001054945">
    <property type="component" value="Unassembled WGS sequence"/>
</dbReference>
<dbReference type="EMBL" id="BPLR01004240">
    <property type="protein sequence ID" value="GIX93365.1"/>
    <property type="molecule type" value="Genomic_DNA"/>
</dbReference>
<evidence type="ECO:0000313" key="2">
    <source>
        <dbReference type="EMBL" id="GIX93365.1"/>
    </source>
</evidence>
<protein>
    <submittedName>
        <fullName evidence="2">Uncharacterized protein</fullName>
    </submittedName>
</protein>
<feature type="compositionally biased region" description="Polar residues" evidence="1">
    <location>
        <begin position="89"/>
        <end position="98"/>
    </location>
</feature>
<gene>
    <name evidence="2" type="ORF">CEXT_370651</name>
</gene>